<reference evidence="2 3" key="1">
    <citation type="submission" date="2024-10" db="EMBL/GenBank/DDBJ databases">
        <authorList>
            <person name="Yibar A."/>
            <person name="Saticioglu I.B."/>
            <person name="Duman M."/>
            <person name="Ajmi N."/>
            <person name="Gurler F."/>
            <person name="Ay H."/>
            <person name="Onuk E."/>
            <person name="Guler S."/>
            <person name="Romalde J.L."/>
        </authorList>
    </citation>
    <scope>NUCLEOTIDE SEQUENCE [LARGE SCALE GENOMIC DNA]</scope>
    <source>
        <strain evidence="2 3">1-TCBS-A</strain>
    </source>
</reference>
<proteinExistence type="predicted"/>
<evidence type="ECO:0000259" key="1">
    <source>
        <dbReference type="Pfam" id="PF00534"/>
    </source>
</evidence>
<dbReference type="EMBL" id="JBIHSE010000001">
    <property type="protein sequence ID" value="MFH0272492.1"/>
    <property type="molecule type" value="Genomic_DNA"/>
</dbReference>
<dbReference type="Proteomes" id="UP001607221">
    <property type="component" value="Unassembled WGS sequence"/>
</dbReference>
<dbReference type="SUPFAM" id="SSF53756">
    <property type="entry name" value="UDP-Glycosyltransferase/glycogen phosphorylase"/>
    <property type="match status" value="1"/>
</dbReference>
<dbReference type="RefSeq" id="WP_394632310.1">
    <property type="nucleotide sequence ID" value="NZ_JBIHSE010000001.1"/>
</dbReference>
<comment type="caution">
    <text evidence="2">The sequence shown here is derived from an EMBL/GenBank/DDBJ whole genome shotgun (WGS) entry which is preliminary data.</text>
</comment>
<dbReference type="Pfam" id="PF00534">
    <property type="entry name" value="Glycos_transf_1"/>
    <property type="match status" value="1"/>
</dbReference>
<accession>A0ABW7J8D5</accession>
<gene>
    <name evidence="2" type="ORF">ACGRHZ_14350</name>
</gene>
<dbReference type="PANTHER" id="PTHR12526">
    <property type="entry name" value="GLYCOSYLTRANSFERASE"/>
    <property type="match status" value="1"/>
</dbReference>
<name>A0ABW7J8D5_9VIBR</name>
<evidence type="ECO:0000313" key="2">
    <source>
        <dbReference type="EMBL" id="MFH0272492.1"/>
    </source>
</evidence>
<dbReference type="PANTHER" id="PTHR12526:SF630">
    <property type="entry name" value="GLYCOSYLTRANSFERASE"/>
    <property type="match status" value="1"/>
</dbReference>
<dbReference type="Gene3D" id="3.40.50.2000">
    <property type="entry name" value="Glycogen Phosphorylase B"/>
    <property type="match status" value="2"/>
</dbReference>
<protein>
    <submittedName>
        <fullName evidence="2">Glycosyltransferase family 4 protein</fullName>
        <ecNumber evidence="2">2.4.-.-</ecNumber>
    </submittedName>
</protein>
<feature type="domain" description="Glycosyl transferase family 1" evidence="1">
    <location>
        <begin position="197"/>
        <end position="362"/>
    </location>
</feature>
<keyword evidence="2" id="KW-0328">Glycosyltransferase</keyword>
<dbReference type="GO" id="GO:0016757">
    <property type="term" value="F:glycosyltransferase activity"/>
    <property type="evidence" value="ECO:0007669"/>
    <property type="project" value="UniProtKB-KW"/>
</dbReference>
<keyword evidence="2" id="KW-0808">Transferase</keyword>
<dbReference type="InterPro" id="IPR001296">
    <property type="entry name" value="Glyco_trans_1"/>
</dbReference>
<dbReference type="EC" id="2.4.-.-" evidence="2"/>
<organism evidence="2 3">
    <name type="scientific">Vibrio jasicida</name>
    <dbReference type="NCBI Taxonomy" id="766224"/>
    <lineage>
        <taxon>Bacteria</taxon>
        <taxon>Pseudomonadati</taxon>
        <taxon>Pseudomonadota</taxon>
        <taxon>Gammaproteobacteria</taxon>
        <taxon>Vibrionales</taxon>
        <taxon>Vibrionaceae</taxon>
        <taxon>Vibrio</taxon>
    </lineage>
</organism>
<dbReference type="CDD" id="cd03801">
    <property type="entry name" value="GT4_PimA-like"/>
    <property type="match status" value="1"/>
</dbReference>
<keyword evidence="3" id="KW-1185">Reference proteome</keyword>
<evidence type="ECO:0000313" key="3">
    <source>
        <dbReference type="Proteomes" id="UP001607221"/>
    </source>
</evidence>
<sequence>MEKVYIFTHSVSRKNGGSSSILDLSNCLCDLGYDVEVRSILGSLDKHLYKTTNVNHNLSIDLIENKCLSKNKIGKPKYFLNRTISLISKNSEIINNSIVIDSFGLPDSYKKYLQTIGCKVVLNHAGSVKAYSQYFMGGNNKQDQLDGYLTHIKSYDRVLFQSPSQAKELDSLLGEGQERSILIRPSVSESDIESCKINKKALFDKTQVNITVVGSVQRRKGQNYLIDIAEILNESECDYAIHVVGNVLEQDFYDQLLRTISEKELSKKIIFHGFQSDYLSYMNESDIILQVSKEEGVSRILREAMALGKAIVSFRLDGTADLLEEDFDCLLAEPEQVRDITKKLYEVISSEAQRLSLGKNAQLNFDKKYSYVSYSKQVNKFVKTMLGK</sequence>